<evidence type="ECO:0000259" key="2">
    <source>
        <dbReference type="Pfam" id="PF25597"/>
    </source>
</evidence>
<comment type="caution">
    <text evidence="3">The sequence shown here is derived from an EMBL/GenBank/DDBJ whole genome shotgun (WGS) entry which is preliminary data.</text>
</comment>
<organism evidence="3">
    <name type="scientific">Tanacetum cinerariifolium</name>
    <name type="common">Dalmatian daisy</name>
    <name type="synonym">Chrysanthemum cinerariifolium</name>
    <dbReference type="NCBI Taxonomy" id="118510"/>
    <lineage>
        <taxon>Eukaryota</taxon>
        <taxon>Viridiplantae</taxon>
        <taxon>Streptophyta</taxon>
        <taxon>Embryophyta</taxon>
        <taxon>Tracheophyta</taxon>
        <taxon>Spermatophyta</taxon>
        <taxon>Magnoliopsida</taxon>
        <taxon>eudicotyledons</taxon>
        <taxon>Gunneridae</taxon>
        <taxon>Pentapetalae</taxon>
        <taxon>asterids</taxon>
        <taxon>campanulids</taxon>
        <taxon>Asterales</taxon>
        <taxon>Asteraceae</taxon>
        <taxon>Asteroideae</taxon>
        <taxon>Anthemideae</taxon>
        <taxon>Anthemidinae</taxon>
        <taxon>Tanacetum</taxon>
    </lineage>
</organism>
<dbReference type="InterPro" id="IPR057670">
    <property type="entry name" value="SH3_retrovirus"/>
</dbReference>
<feature type="non-terminal residue" evidence="3">
    <location>
        <position position="1"/>
    </location>
</feature>
<accession>A0A699I624</accession>
<feature type="compositionally biased region" description="Polar residues" evidence="1">
    <location>
        <begin position="965"/>
        <end position="981"/>
    </location>
</feature>
<dbReference type="Pfam" id="PF25597">
    <property type="entry name" value="SH3_retrovirus"/>
    <property type="match status" value="1"/>
</dbReference>
<name>A0A699I624_TANCI</name>
<proteinExistence type="predicted"/>
<protein>
    <submittedName>
        <fullName evidence="3">Integrase, catalytic region, zinc finger, CCHC-type, peptidase aspartic, catalytic</fullName>
    </submittedName>
</protein>
<dbReference type="EMBL" id="BKCJ010257294">
    <property type="protein sequence ID" value="GEZ25191.1"/>
    <property type="molecule type" value="Genomic_DNA"/>
</dbReference>
<feature type="region of interest" description="Disordered" evidence="1">
    <location>
        <begin position="106"/>
        <end position="132"/>
    </location>
</feature>
<evidence type="ECO:0000256" key="1">
    <source>
        <dbReference type="SAM" id="MobiDB-lite"/>
    </source>
</evidence>
<sequence>RETLTEGTEGAPDLGPEGPRVYSNLTTKEKEKMQLNSKFVKNMLPEWGRFVIAVKLKRGLRDSNYNQLYAYLKQHEVHANDNKMTLDRFTQHTVDPLALVSNVSNQQHYPQSSTTSPSIYVQPQTSSNPKNQATIQDDRVVVQNVQGRQNRGQGNNAWGAGATGYEGAQNRVRYANPGQARQIKCCNCNAQENGVALDEEQLLFIACGQDNAVDEDVDEQPIQDLALNVDNVFQADDYDTFNSDVDESPTAQTMFMANLSSAYPVYDEAGPSYDSDILSEVHDHDHYQDAVYVHHEVHKMHDDVQPNYVVDSHTDYTSDSNMIPYDQYVKDNAMPVVQSNVSVVPNDAYIMILNDMHEPPAQHVSVTTQNNVVDKSLTDKLATYKEQVELYERRAIFELTEREQNIYDQLRIVIIDRNIKEENLKKELYSVKMQLASTINHNKSMVEEVMSLKKDFKQKENKYLEEFLDMKALKEKVEDKLYKQDQSLQTVHMLCKPKPYYDEQNKDTLEITEITRKKMNEKMKTPLWTYNKINIRPPDYSKENFLVTFTPQTQLTPEQMFWSKDVLKMKTEALAEQAKATKPVRALTMYPPNTPVKLVLRALTTEIKEMKAIFDELEAEVGQNAVNRKFSEMHNAHTVVQVRCLELETEISKLKDKIQKDDHDVMVKRFSNLEVQHLNLQLKYQHLKESLRNNNSSPTQDSPDFDLVFEIKKLKASIQGKDNVIRKLRTQICQLQETHSDADSTLDFRALDFQITQLTKKVSVLQEQNKLFRVENAKVKQHYKELYDSIKITRAKHIDQTTAMLTKNENLGVQINAKMKCVTIDSVTPKVLAPGMYDINVEPILPCLRNNKEVHLDYLKHLKESIKTLREIVEEAKVERPLDISLASACLYTKHSQELLEYMIGTSNMNTQKHVEQQITQKTNVPVLLSIGVDSFTNASGSKPRSNTKKNRIPPAKSVNRKTVEANSRTNKSNLQKSNLVDSREQCPLTRFTQTKVVPAKKPKNVSTSKIMVTENLSHTSQKPLTRYQCRNKLNKADPVGILIPTDTSIQPIVVSANLLDSNNNWGSNSPHSLSLSVFKCRSYISSFVRFGNDQFGAIMGYGDYVIGDSVITKVYYVEGLGHNLFFVGQFCDSDLEVAFRKHSCYVRDTDGVELIKGSRGSNLYTISVKDTMKSSPICLLSKASKTNSWLWHHCLNHLNFDTINDLTRKDLARGLPRLKFEKDHLCSAEDLGKLQPTCDIRIFVGYTPSRKGYRIYNKRTRRIMETIHIQFDELSEPMGPVPPTNKELEILFQPMFDEYLEPPRVERPVSPAPAIPVPVNSAGTPSSTSIDQDAPSPSHSPMHLLQVIHHHHRHYNLHVYIKVLQLNLLSWMKIRLLLLLLKMIPS</sequence>
<evidence type="ECO:0000313" key="3">
    <source>
        <dbReference type="EMBL" id="GEZ25191.1"/>
    </source>
</evidence>
<feature type="domain" description="Retroviral polymerase SH3-like" evidence="2">
    <location>
        <begin position="1231"/>
        <end position="1275"/>
    </location>
</feature>
<feature type="region of interest" description="Disordered" evidence="1">
    <location>
        <begin position="1315"/>
        <end position="1339"/>
    </location>
</feature>
<feature type="compositionally biased region" description="Polar residues" evidence="1">
    <location>
        <begin position="1324"/>
        <end position="1339"/>
    </location>
</feature>
<reference evidence="3" key="1">
    <citation type="journal article" date="2019" name="Sci. Rep.">
        <title>Draft genome of Tanacetum cinerariifolium, the natural source of mosquito coil.</title>
        <authorList>
            <person name="Yamashiro T."/>
            <person name="Shiraishi A."/>
            <person name="Satake H."/>
            <person name="Nakayama K."/>
        </authorList>
    </citation>
    <scope>NUCLEOTIDE SEQUENCE</scope>
</reference>
<gene>
    <name evidence="3" type="ORF">Tci_497164</name>
</gene>
<feature type="region of interest" description="Disordered" evidence="1">
    <location>
        <begin position="938"/>
        <end position="981"/>
    </location>
</feature>